<evidence type="ECO:0000313" key="3">
    <source>
        <dbReference type="Proteomes" id="UP000862426"/>
    </source>
</evidence>
<sequence>MAIPTHIGQRDPGDGTYNPGIQTNTPPVVRDNAIASAFTATITAADTLGSGREKYQQDLFGRSPLSGTLGFWNTSPDVTVTVFSTSVPSAPAITHTYSNLSVNQAITLPVLGFLSRRQLTTECRIIVTDSVNEFQTTVTLAPLPLTDSESGGVTGFPEIHVTKTATSEEVGDDLYFAVIAPQRAFIAFDRQGNVRWYVTAGDPVNSPEQCLPIYNNVRLSDGSFIGSDTFLDYYYTPADFGANEPKGQRELWRFDMTGRVQSLYFIRDRAHHSLMELPGENALLIASDYISTRNSGEGPNPDGANQGPTCEDCIAILDLATGYEKAYYDLRIILNFWRTPVPMDLSVPYTYDWAHVNQVDFDAGNGLIIASCRHQGAIIGIDRASGALRFISANQDDWQATETGIPTTDWSDLLLTPINPETNLPYDLSDATQKMAADRNFWTWGQHNVQSIAQQTPDSQYVDFSVFNNGNFRTRTLDTGVVASENASRCTHYQVNLETREVRQILEYGETELAATGYSPYVSTAHFYNFLDSDAAPRLLANFGGSIFQQNSAYPSGLPVTLEPGISDAQDPQEELYGTYQGRVIIQEVDLNTRLPLFEVQFTSGVYKTPPAGESDIRRVDLYSFRAYKMPLYA</sequence>
<name>A0A9C7QKB6_CITAM</name>
<dbReference type="AlphaFoldDB" id="A0A9C7QKB6"/>
<dbReference type="InterPro" id="IPR053143">
    <property type="entry name" value="Arylsulfate_ST"/>
</dbReference>
<comment type="caution">
    <text evidence="2">The sequence shown here is derived from an EMBL/GenBank/DDBJ whole genome shotgun (WGS) entry which is preliminary data.</text>
</comment>
<dbReference type="EMBL" id="DACYAJ020000014">
    <property type="protein sequence ID" value="HCD1255961.1"/>
    <property type="molecule type" value="Genomic_DNA"/>
</dbReference>
<protein>
    <submittedName>
        <fullName evidence="2">Aryl-sulfate sulfotransferase</fullName>
    </submittedName>
</protein>
<dbReference type="Pfam" id="PF05935">
    <property type="entry name" value="Arylsulfotrans"/>
    <property type="match status" value="1"/>
</dbReference>
<dbReference type="InterPro" id="IPR010262">
    <property type="entry name" value="Arylsulfotransferase_bact"/>
</dbReference>
<dbReference type="Proteomes" id="UP000862426">
    <property type="component" value="Unassembled WGS sequence"/>
</dbReference>
<reference evidence="2" key="1">
    <citation type="journal article" date="2018" name="Genome Biol.">
        <title>SKESA: strategic k-mer extension for scrupulous assemblies.</title>
        <authorList>
            <person name="Souvorov A."/>
            <person name="Agarwala R."/>
            <person name="Lipman D.J."/>
        </authorList>
    </citation>
    <scope>NUCLEOTIDE SEQUENCE</scope>
    <source>
        <strain evidence="2">CAV1698</strain>
    </source>
</reference>
<proteinExistence type="predicted"/>
<dbReference type="PANTHER" id="PTHR35340:SF10">
    <property type="entry name" value="CYTOPLASMIC PROTEIN"/>
    <property type="match status" value="1"/>
</dbReference>
<organism evidence="2 3">
    <name type="scientific">Citrobacter amalonaticus</name>
    <dbReference type="NCBI Taxonomy" id="35703"/>
    <lineage>
        <taxon>Bacteria</taxon>
        <taxon>Pseudomonadati</taxon>
        <taxon>Pseudomonadota</taxon>
        <taxon>Gammaproteobacteria</taxon>
        <taxon>Enterobacterales</taxon>
        <taxon>Enterobacteriaceae</taxon>
        <taxon>Citrobacter</taxon>
    </lineage>
</organism>
<feature type="region of interest" description="Disordered" evidence="1">
    <location>
        <begin position="1"/>
        <end position="21"/>
    </location>
</feature>
<evidence type="ECO:0000313" key="2">
    <source>
        <dbReference type="EMBL" id="HCD1255961.1"/>
    </source>
</evidence>
<gene>
    <name evidence="2" type="ORF">JD854_RS12995</name>
</gene>
<accession>A0A9C7QKB6</accession>
<dbReference type="PANTHER" id="PTHR35340">
    <property type="entry name" value="PQQ ENZYME REPEAT PROTEIN-RELATED"/>
    <property type="match status" value="1"/>
</dbReference>
<evidence type="ECO:0000256" key="1">
    <source>
        <dbReference type="SAM" id="MobiDB-lite"/>
    </source>
</evidence>
<dbReference type="GO" id="GO:0004062">
    <property type="term" value="F:aryl sulfotransferase activity"/>
    <property type="evidence" value="ECO:0007669"/>
    <property type="project" value="InterPro"/>
</dbReference>
<reference evidence="2" key="2">
    <citation type="submission" date="2022-05" db="EMBL/GenBank/DDBJ databases">
        <authorList>
            <consortium name="NCBI Pathogen Detection Project"/>
        </authorList>
    </citation>
    <scope>NUCLEOTIDE SEQUENCE</scope>
    <source>
        <strain evidence="2">CAV1698</strain>
    </source>
</reference>